<comment type="similarity">
    <text evidence="1">Belongs to the SMC family. SbcC subfamily.</text>
</comment>
<accession>A0A7T7L1W8</accession>
<feature type="region of interest" description="Disordered" evidence="5">
    <location>
        <begin position="590"/>
        <end position="628"/>
    </location>
</feature>
<dbReference type="KEGG" id="slf:JEQ17_39455"/>
<sequence length="997" mass="107546">MRLHRLHITAFGPFGGAQEVDFDDLSATGLFLLHGPTGAGKTSVLDAVCFALYGSVPGARQGGSLRSDHALAATRTEVTLELTVAGRRLELTRQPPWERPKKRGAGTTTEKAQSWLREYDASAGSWKDLSRSHQEIGEEITQLLGMSREQFCQVVLLPQGDFARFLRADAEARGKLLGRLFDTRRFAAVEQRLAELRRAAETQVRAGDAELLADGHRMQQAAGDIVELPLPDLSPGDPGLAESVLEWAAIARSTARERFTVAHCAQAAAESAQAAANHVLEDVREVARLQRRFGEARERAARLEERSGAHREAQARMERARKAEAVAPALGLRDATEAEHRRAAGTEARTRALLSESFADAGATGLAAAARKAAEELGGLESARRAEYRITELTDERQVLDRQERADEDMLHDAGTWLAEWEATRADLQTRIEEAQEAATRAEQLAVQREPAQARLAAARMRDQLAGDTDEAHARVLAARERAGDARAHWLDLKEQRLKGIAAELAAGLVDGEACAVCGATEHPAPARKVDGHVGRQVEETALAAYQRADEQLTEEERRLGVVREALAAATAEAGDLPTGQLAELAEELERRHAEAHSAASGLHAAREALEQAERERERRLAAQQEAARRVASRASLRDALDRERASLEGELTQARGSAGSVAARAAQLERQVALLTEAADAARVAADTAQRLKDADARLADAAFRAGFDTPSAAAAALLDDAAHRDLQHRLDAWQQEEAAVRAVLAEAETTAAAGQPPADLQAAEQAASAAGRRVREAGSARDAARRRCTELDRLTHRAGGSVRRLGPLREEYDRVARLATLAAGTSADNERKMRLESYVLAARLEQVAAAATTRLQRMSSGRYTLVHSDDRAGRGRSGLGLHVVDAWTGRERDTATLSGGETFFASLALALGLADVVTDEAGGVRLDTLFIDEGFGSLDDQTLDEVLDVLDSLRERDRSVGIVSHVADLRRRIHAQLEVVKGRSGSVLRQGGGGG</sequence>
<proteinExistence type="inferred from homology"/>
<evidence type="ECO:0000259" key="6">
    <source>
        <dbReference type="Pfam" id="PF13476"/>
    </source>
</evidence>
<dbReference type="RefSeq" id="WP_200399710.1">
    <property type="nucleotide sequence ID" value="NZ_CP066831.1"/>
</dbReference>
<dbReference type="SUPFAM" id="SSF52540">
    <property type="entry name" value="P-loop containing nucleoside triphosphate hydrolases"/>
    <property type="match status" value="1"/>
</dbReference>
<dbReference type="PANTHER" id="PTHR32114:SF2">
    <property type="entry name" value="ABC TRANSPORTER ABCH.3"/>
    <property type="match status" value="1"/>
</dbReference>
<dbReference type="Pfam" id="PF13558">
    <property type="entry name" value="SbcC_Walker_B"/>
    <property type="match status" value="1"/>
</dbReference>
<dbReference type="Gene3D" id="3.40.50.300">
    <property type="entry name" value="P-loop containing nucleotide triphosphate hydrolases"/>
    <property type="match status" value="2"/>
</dbReference>
<evidence type="ECO:0000256" key="5">
    <source>
        <dbReference type="SAM" id="MobiDB-lite"/>
    </source>
</evidence>
<comment type="subunit">
    <text evidence="2">Heterodimer of SbcC and SbcD.</text>
</comment>
<feature type="domain" description="Rad50/SbcC-type AAA" evidence="6">
    <location>
        <begin position="5"/>
        <end position="201"/>
    </location>
</feature>
<dbReference type="EMBL" id="CP066831">
    <property type="protein sequence ID" value="QQM44890.1"/>
    <property type="molecule type" value="Genomic_DNA"/>
</dbReference>
<keyword evidence="8" id="KW-1185">Reference proteome</keyword>
<dbReference type="InterPro" id="IPR027417">
    <property type="entry name" value="P-loop_NTPase"/>
</dbReference>
<keyword evidence="4" id="KW-0175">Coiled coil</keyword>
<feature type="coiled-coil region" evidence="4">
    <location>
        <begin position="383"/>
        <end position="445"/>
    </location>
</feature>
<evidence type="ECO:0000256" key="3">
    <source>
        <dbReference type="ARBA" id="ARBA00013368"/>
    </source>
</evidence>
<evidence type="ECO:0000256" key="2">
    <source>
        <dbReference type="ARBA" id="ARBA00011322"/>
    </source>
</evidence>
<organism evidence="7 8">
    <name type="scientific">Streptomyces liliifuscus</name>
    <dbReference type="NCBI Taxonomy" id="2797636"/>
    <lineage>
        <taxon>Bacteria</taxon>
        <taxon>Bacillati</taxon>
        <taxon>Actinomycetota</taxon>
        <taxon>Actinomycetes</taxon>
        <taxon>Kitasatosporales</taxon>
        <taxon>Streptomycetaceae</taxon>
        <taxon>Streptomyces</taxon>
    </lineage>
</organism>
<dbReference type="AlphaFoldDB" id="A0A7T7L1W8"/>
<evidence type="ECO:0000313" key="8">
    <source>
        <dbReference type="Proteomes" id="UP000595636"/>
    </source>
</evidence>
<evidence type="ECO:0000313" key="7">
    <source>
        <dbReference type="EMBL" id="QQM44890.1"/>
    </source>
</evidence>
<dbReference type="Pfam" id="PF13476">
    <property type="entry name" value="AAA_23"/>
    <property type="match status" value="1"/>
</dbReference>
<protein>
    <recommendedName>
        <fullName evidence="3">Nuclease SbcCD subunit C</fullName>
    </recommendedName>
</protein>
<evidence type="ECO:0000256" key="1">
    <source>
        <dbReference type="ARBA" id="ARBA00006930"/>
    </source>
</evidence>
<dbReference type="InterPro" id="IPR038729">
    <property type="entry name" value="Rad50/SbcC_AAA"/>
</dbReference>
<feature type="compositionally biased region" description="Basic and acidic residues" evidence="5">
    <location>
        <begin position="605"/>
        <end position="621"/>
    </location>
</feature>
<dbReference type="PANTHER" id="PTHR32114">
    <property type="entry name" value="ABC TRANSPORTER ABCH.3"/>
    <property type="match status" value="1"/>
</dbReference>
<evidence type="ECO:0000256" key="4">
    <source>
        <dbReference type="SAM" id="Coils"/>
    </source>
</evidence>
<feature type="coiled-coil region" evidence="4">
    <location>
        <begin position="539"/>
        <end position="566"/>
    </location>
</feature>
<dbReference type="GO" id="GO:0016887">
    <property type="term" value="F:ATP hydrolysis activity"/>
    <property type="evidence" value="ECO:0007669"/>
    <property type="project" value="InterPro"/>
</dbReference>
<gene>
    <name evidence="7" type="ORF">JEQ17_39455</name>
</gene>
<reference evidence="7 8" key="1">
    <citation type="submission" date="2020-12" db="EMBL/GenBank/DDBJ databases">
        <title>A novel species.</title>
        <authorList>
            <person name="Li K."/>
        </authorList>
    </citation>
    <scope>NUCLEOTIDE SEQUENCE [LARGE SCALE GENOMIC DNA]</scope>
    <source>
        <strain evidence="7 8">ZYC-3</strain>
    </source>
</reference>
<dbReference type="GO" id="GO:0006302">
    <property type="term" value="P:double-strand break repair"/>
    <property type="evidence" value="ECO:0007669"/>
    <property type="project" value="InterPro"/>
</dbReference>
<dbReference type="Proteomes" id="UP000595636">
    <property type="component" value="Chromosome"/>
</dbReference>
<name>A0A7T7L1W8_9ACTN</name>